<name>A0A9P8CTU6_MORAP</name>
<dbReference type="Pfam" id="PF01565">
    <property type="entry name" value="FAD_binding_4"/>
    <property type="match status" value="1"/>
</dbReference>
<dbReference type="Gene3D" id="3.30.465.10">
    <property type="match status" value="1"/>
</dbReference>
<dbReference type="PANTHER" id="PTHR43762:SF1">
    <property type="entry name" value="D-ARABINONO-1,4-LACTONE OXIDASE"/>
    <property type="match status" value="1"/>
</dbReference>
<dbReference type="InterPro" id="IPR016167">
    <property type="entry name" value="FAD-bd_PCMH_sub1"/>
</dbReference>
<dbReference type="Gene3D" id="3.30.43.10">
    <property type="entry name" value="Uridine Diphospho-n-acetylenolpyruvylglucosamine Reductase, domain 2"/>
    <property type="match status" value="1"/>
</dbReference>
<accession>A0A9P8CTU6</accession>
<evidence type="ECO:0000313" key="3">
    <source>
        <dbReference type="Proteomes" id="UP000717515"/>
    </source>
</evidence>
<feature type="domain" description="FAD-binding PCMH-type" evidence="1">
    <location>
        <begin position="56"/>
        <end position="233"/>
    </location>
</feature>
<protein>
    <recommendedName>
        <fullName evidence="1">FAD-binding PCMH-type domain-containing protein</fullName>
    </recommendedName>
</protein>
<dbReference type="InterPro" id="IPR010031">
    <property type="entry name" value="FAD_lactone_oxidase-like"/>
</dbReference>
<dbReference type="InterPro" id="IPR016169">
    <property type="entry name" value="FAD-bd_PCMH_sub2"/>
</dbReference>
<dbReference type="GO" id="GO:0071949">
    <property type="term" value="F:FAD binding"/>
    <property type="evidence" value="ECO:0007669"/>
    <property type="project" value="InterPro"/>
</dbReference>
<dbReference type="PROSITE" id="PS51387">
    <property type="entry name" value="FAD_PCMH"/>
    <property type="match status" value="1"/>
</dbReference>
<dbReference type="Proteomes" id="UP000717515">
    <property type="component" value="Unassembled WGS sequence"/>
</dbReference>
<dbReference type="InterPro" id="IPR036318">
    <property type="entry name" value="FAD-bd_PCMH-like_sf"/>
</dbReference>
<gene>
    <name evidence="2" type="ORF">KVV02_000361</name>
</gene>
<evidence type="ECO:0000313" key="2">
    <source>
        <dbReference type="EMBL" id="KAG9319463.1"/>
    </source>
</evidence>
<dbReference type="EMBL" id="JAIFTL010000448">
    <property type="protein sequence ID" value="KAG9319463.1"/>
    <property type="molecule type" value="Genomic_DNA"/>
</dbReference>
<dbReference type="PANTHER" id="PTHR43762">
    <property type="entry name" value="L-GULONOLACTONE OXIDASE"/>
    <property type="match status" value="1"/>
</dbReference>
<sequence>MDIHDEERAIDSATTSLDATLHRIDSNDTLQEGDLQKKGSTILQQQHTWFNWTRNQSCKPSRIFHPQSLQDVVEIIRLARALSRKIRCVGGGYSLSSCSLVEDDGFLVMVKNMNAIFTPTMSEDGVWTVEMETGASVKDLDSYLRSFEPPLTLSSNVVFDSALYGGLLSLGCHGAATLESTLADKVTCVKIVSADGALNIFTKDKDPVEFAAATINLGLFGIIYSYTIQVEPMFKLQLVDNNPLQSDYFASAEIGGPQLKALVLASEQIEFLYLPFSSRDFSSPANDRVLIRQWHRTNLPLKPSQKRIAFQRFGQRLMVRLAQNFIYRFMTKFPTTTPYICYPLFALKPCDNKVLYVPEAIHHYGGLEAFKVTELEMAFKVDDNFENVIDAWNFVMNLV</sequence>
<dbReference type="SUPFAM" id="SSF56176">
    <property type="entry name" value="FAD-binding/transporter-associated domain-like"/>
    <property type="match status" value="1"/>
</dbReference>
<dbReference type="GO" id="GO:0016899">
    <property type="term" value="F:oxidoreductase activity, acting on the CH-OH group of donors, oxygen as acceptor"/>
    <property type="evidence" value="ECO:0007669"/>
    <property type="project" value="InterPro"/>
</dbReference>
<evidence type="ECO:0000259" key="1">
    <source>
        <dbReference type="PROSITE" id="PS51387"/>
    </source>
</evidence>
<dbReference type="InterPro" id="IPR016166">
    <property type="entry name" value="FAD-bd_PCMH"/>
</dbReference>
<comment type="caution">
    <text evidence="2">The sequence shown here is derived from an EMBL/GenBank/DDBJ whole genome shotgun (WGS) entry which is preliminary data.</text>
</comment>
<dbReference type="InterPro" id="IPR006094">
    <property type="entry name" value="Oxid_FAD_bind_N"/>
</dbReference>
<proteinExistence type="predicted"/>
<reference evidence="2" key="1">
    <citation type="submission" date="2021-07" db="EMBL/GenBank/DDBJ databases">
        <title>Draft genome of Mortierella alpina, strain LL118, isolated from an aspen leaf litter sample.</title>
        <authorList>
            <person name="Yang S."/>
            <person name="Vinatzer B.A."/>
        </authorList>
    </citation>
    <scope>NUCLEOTIDE SEQUENCE</scope>
    <source>
        <strain evidence="2">LL118</strain>
    </source>
</reference>
<dbReference type="AlphaFoldDB" id="A0A9P8CTU6"/>
<organism evidence="2 3">
    <name type="scientific">Mortierella alpina</name>
    <name type="common">Oleaginous fungus</name>
    <name type="synonym">Mortierella renispora</name>
    <dbReference type="NCBI Taxonomy" id="64518"/>
    <lineage>
        <taxon>Eukaryota</taxon>
        <taxon>Fungi</taxon>
        <taxon>Fungi incertae sedis</taxon>
        <taxon>Mucoromycota</taxon>
        <taxon>Mortierellomycotina</taxon>
        <taxon>Mortierellomycetes</taxon>
        <taxon>Mortierellales</taxon>
        <taxon>Mortierellaceae</taxon>
        <taxon>Mortierella</taxon>
    </lineage>
</organism>